<sequence length="536" mass="61771">MNNSNLILKALEEALKKLDYPVDNIRLTKSEKFSDFSSNIALILQKKINKTSLEIAENIKNTIDYDKFLIKKIEIAKPGFLNFFVKNNFFVDVINKIIKKNEKYGAQNQNQKINIEFVSANPTGFLHVGHARGAAIGSTLANILTFTGNKVIKEFYVNDAGNQIERLAISVLLRYKQLFDPSVKMIEDCYMGEDIIFAAKKIKQKYNDKFQNKSIDDKEIIKIFKNESINIMLKEIKKDLSDFNVFFDRFSSEKTLYQNNEIQNTLNSLSDTYIDNKALWLKTTKYGDDKDRVLVKNDGKYTYFAPDIAYHKQKINADGGIDKLINIWGSDHIGYIKRMEIALEILGFSKDKVKILTCQIVRFLKNGELFKMSKRQGTSFTIKDLLKVVNKDSMRFFMLHRSENSVLDFDINLALEQSSKNPVFSIQYSYARICQLLLKTNIQEFLATSFENELELKLINNLKIFPELIDKISKNYKINLLTEYLLNLSKDFNTLYSNTKFINNPNEKSLIALAKATQIVLKIGLDLIGVSSPERM</sequence>
<dbReference type="EMBL" id="LR214951">
    <property type="protein sequence ID" value="VEU59688.1"/>
    <property type="molecule type" value="Genomic_DNA"/>
</dbReference>
<dbReference type="HAMAP" id="MF_00123">
    <property type="entry name" value="Arg_tRNA_synth"/>
    <property type="match status" value="1"/>
</dbReference>
<evidence type="ECO:0000256" key="9">
    <source>
        <dbReference type="ARBA" id="ARBA00023146"/>
    </source>
</evidence>
<evidence type="ECO:0000313" key="15">
    <source>
        <dbReference type="EMBL" id="VEU59688.1"/>
    </source>
</evidence>
<gene>
    <name evidence="11 15" type="primary">argS</name>
    <name evidence="15" type="ORF">NCTC10166_00667</name>
</gene>
<dbReference type="PRINTS" id="PR01038">
    <property type="entry name" value="TRNASYNTHARG"/>
</dbReference>
<dbReference type="RefSeq" id="WP_129720061.1">
    <property type="nucleotide sequence ID" value="NZ_LR214951.1"/>
</dbReference>
<dbReference type="PANTHER" id="PTHR11956">
    <property type="entry name" value="ARGINYL-TRNA SYNTHETASE"/>
    <property type="match status" value="1"/>
</dbReference>
<evidence type="ECO:0000256" key="3">
    <source>
        <dbReference type="ARBA" id="ARBA00011245"/>
    </source>
</evidence>
<dbReference type="InterPro" id="IPR001412">
    <property type="entry name" value="aa-tRNA-synth_I_CS"/>
</dbReference>
<evidence type="ECO:0000256" key="12">
    <source>
        <dbReference type="RuleBase" id="RU363038"/>
    </source>
</evidence>
<protein>
    <recommendedName>
        <fullName evidence="11">Arginine--tRNA ligase</fullName>
        <ecNumber evidence="11">6.1.1.19</ecNumber>
    </recommendedName>
    <alternativeName>
        <fullName evidence="11">Arginyl-tRNA synthetase</fullName>
        <shortName evidence="11">ArgRS</shortName>
    </alternativeName>
</protein>
<dbReference type="InterPro" id="IPR001278">
    <property type="entry name" value="Arg-tRNA-ligase"/>
</dbReference>
<feature type="domain" description="Arginyl tRNA synthetase N-terminal" evidence="14">
    <location>
        <begin position="5"/>
        <end position="85"/>
    </location>
</feature>
<dbReference type="GO" id="GO:0005524">
    <property type="term" value="F:ATP binding"/>
    <property type="evidence" value="ECO:0007669"/>
    <property type="project" value="UniProtKB-UniRule"/>
</dbReference>
<dbReference type="Gene3D" id="3.30.1360.70">
    <property type="entry name" value="Arginyl tRNA synthetase N-terminal domain"/>
    <property type="match status" value="1"/>
</dbReference>
<keyword evidence="7 11" id="KW-0067">ATP-binding</keyword>
<evidence type="ECO:0000256" key="10">
    <source>
        <dbReference type="ARBA" id="ARBA00049339"/>
    </source>
</evidence>
<comment type="catalytic activity">
    <reaction evidence="10 11">
        <text>tRNA(Arg) + L-arginine + ATP = L-arginyl-tRNA(Arg) + AMP + diphosphate</text>
        <dbReference type="Rhea" id="RHEA:20301"/>
        <dbReference type="Rhea" id="RHEA-COMP:9658"/>
        <dbReference type="Rhea" id="RHEA-COMP:9673"/>
        <dbReference type="ChEBI" id="CHEBI:30616"/>
        <dbReference type="ChEBI" id="CHEBI:32682"/>
        <dbReference type="ChEBI" id="CHEBI:33019"/>
        <dbReference type="ChEBI" id="CHEBI:78442"/>
        <dbReference type="ChEBI" id="CHEBI:78513"/>
        <dbReference type="ChEBI" id="CHEBI:456215"/>
        <dbReference type="EC" id="6.1.1.19"/>
    </reaction>
</comment>
<evidence type="ECO:0000256" key="5">
    <source>
        <dbReference type="ARBA" id="ARBA00022598"/>
    </source>
</evidence>
<dbReference type="PANTHER" id="PTHR11956:SF5">
    <property type="entry name" value="ARGININE--TRNA LIGASE, CYTOPLASMIC"/>
    <property type="match status" value="1"/>
</dbReference>
<accession>A0A449A626</accession>
<feature type="short sequence motif" description="'HIGH' region" evidence="11">
    <location>
        <begin position="120"/>
        <end position="130"/>
    </location>
</feature>
<dbReference type="Gene3D" id="3.40.50.620">
    <property type="entry name" value="HUPs"/>
    <property type="match status" value="1"/>
</dbReference>
<dbReference type="InterPro" id="IPR009080">
    <property type="entry name" value="tRNAsynth_Ia_anticodon-bd"/>
</dbReference>
<dbReference type="PROSITE" id="PS00178">
    <property type="entry name" value="AA_TRNA_LIGASE_I"/>
    <property type="match status" value="1"/>
</dbReference>
<evidence type="ECO:0000256" key="2">
    <source>
        <dbReference type="ARBA" id="ARBA00005594"/>
    </source>
</evidence>
<dbReference type="Gene3D" id="1.10.730.10">
    <property type="entry name" value="Isoleucyl-tRNA Synthetase, Domain 1"/>
    <property type="match status" value="1"/>
</dbReference>
<dbReference type="SMART" id="SM00836">
    <property type="entry name" value="DALR_1"/>
    <property type="match status" value="1"/>
</dbReference>
<evidence type="ECO:0000256" key="11">
    <source>
        <dbReference type="HAMAP-Rule" id="MF_00123"/>
    </source>
</evidence>
<comment type="subcellular location">
    <subcellularLocation>
        <location evidence="1 11">Cytoplasm</location>
    </subcellularLocation>
</comment>
<reference evidence="15 16" key="1">
    <citation type="submission" date="2019-01" db="EMBL/GenBank/DDBJ databases">
        <authorList>
            <consortium name="Pathogen Informatics"/>
        </authorList>
    </citation>
    <scope>NUCLEOTIDE SEQUENCE [LARGE SCALE GENOMIC DNA]</scope>
    <source>
        <strain evidence="15 16">NCTC10166</strain>
    </source>
</reference>
<dbReference type="GO" id="GO:0006420">
    <property type="term" value="P:arginyl-tRNA aminoacylation"/>
    <property type="evidence" value="ECO:0007669"/>
    <property type="project" value="UniProtKB-UniRule"/>
</dbReference>
<keyword evidence="6 11" id="KW-0547">Nucleotide-binding</keyword>
<feature type="domain" description="DALR anticodon binding" evidence="13">
    <location>
        <begin position="426"/>
        <end position="536"/>
    </location>
</feature>
<dbReference type="SUPFAM" id="SSF47323">
    <property type="entry name" value="Anticodon-binding domain of a subclass of class I aminoacyl-tRNA synthetases"/>
    <property type="match status" value="1"/>
</dbReference>
<dbReference type="Pfam" id="PF05746">
    <property type="entry name" value="DALR_1"/>
    <property type="match status" value="1"/>
</dbReference>
<keyword evidence="16" id="KW-1185">Reference proteome</keyword>
<dbReference type="EC" id="6.1.1.19" evidence="11"/>
<dbReference type="SMART" id="SM01016">
    <property type="entry name" value="Arg_tRNA_synt_N"/>
    <property type="match status" value="1"/>
</dbReference>
<proteinExistence type="inferred from homology"/>
<evidence type="ECO:0000259" key="14">
    <source>
        <dbReference type="SMART" id="SM01016"/>
    </source>
</evidence>
<dbReference type="InterPro" id="IPR036695">
    <property type="entry name" value="Arg-tRNA-synth_N_sf"/>
</dbReference>
<evidence type="ECO:0000256" key="6">
    <source>
        <dbReference type="ARBA" id="ARBA00022741"/>
    </source>
</evidence>
<dbReference type="InterPro" id="IPR008909">
    <property type="entry name" value="DALR_anticod-bd"/>
</dbReference>
<dbReference type="FunFam" id="3.40.50.620:FF:000062">
    <property type="entry name" value="Arginine--tRNA ligase"/>
    <property type="match status" value="1"/>
</dbReference>
<dbReference type="Proteomes" id="UP000289440">
    <property type="component" value="Chromosome"/>
</dbReference>
<evidence type="ECO:0000256" key="1">
    <source>
        <dbReference type="ARBA" id="ARBA00004496"/>
    </source>
</evidence>
<dbReference type="SUPFAM" id="SSF55190">
    <property type="entry name" value="Arginyl-tRNA synthetase (ArgRS), N-terminal 'additional' domain"/>
    <property type="match status" value="1"/>
</dbReference>
<dbReference type="GO" id="GO:0004814">
    <property type="term" value="F:arginine-tRNA ligase activity"/>
    <property type="evidence" value="ECO:0007669"/>
    <property type="project" value="UniProtKB-UniRule"/>
</dbReference>
<name>A0A449A626_9BACT</name>
<keyword evidence="9 11" id="KW-0030">Aminoacyl-tRNA synthetase</keyword>
<keyword evidence="5 11" id="KW-0436">Ligase</keyword>
<dbReference type="InterPro" id="IPR014729">
    <property type="entry name" value="Rossmann-like_a/b/a_fold"/>
</dbReference>
<dbReference type="Pfam" id="PF00750">
    <property type="entry name" value="tRNA-synt_1d"/>
    <property type="match status" value="1"/>
</dbReference>
<organism evidence="15 16">
    <name type="scientific">Mesomycoplasma neurolyticum</name>
    <dbReference type="NCBI Taxonomy" id="2120"/>
    <lineage>
        <taxon>Bacteria</taxon>
        <taxon>Bacillati</taxon>
        <taxon>Mycoplasmatota</taxon>
        <taxon>Mycoplasmoidales</taxon>
        <taxon>Metamycoplasmataceae</taxon>
        <taxon>Mesomycoplasma</taxon>
    </lineage>
</organism>
<dbReference type="InterPro" id="IPR005148">
    <property type="entry name" value="Arg-tRNA-synth_N"/>
</dbReference>
<evidence type="ECO:0000259" key="13">
    <source>
        <dbReference type="SMART" id="SM00836"/>
    </source>
</evidence>
<dbReference type="Pfam" id="PF03485">
    <property type="entry name" value="Arg_tRNA_synt_N"/>
    <property type="match status" value="1"/>
</dbReference>
<dbReference type="InterPro" id="IPR035684">
    <property type="entry name" value="ArgRS_core"/>
</dbReference>
<dbReference type="SUPFAM" id="SSF52374">
    <property type="entry name" value="Nucleotidylyl transferase"/>
    <property type="match status" value="1"/>
</dbReference>
<evidence type="ECO:0000313" key="16">
    <source>
        <dbReference type="Proteomes" id="UP000289440"/>
    </source>
</evidence>
<comment type="subunit">
    <text evidence="3 11">Monomer.</text>
</comment>
<evidence type="ECO:0000256" key="8">
    <source>
        <dbReference type="ARBA" id="ARBA00022917"/>
    </source>
</evidence>
<dbReference type="NCBIfam" id="TIGR00456">
    <property type="entry name" value="argS"/>
    <property type="match status" value="1"/>
</dbReference>
<dbReference type="GO" id="GO:0005737">
    <property type="term" value="C:cytoplasm"/>
    <property type="evidence" value="ECO:0007669"/>
    <property type="project" value="UniProtKB-SubCell"/>
</dbReference>
<dbReference type="AlphaFoldDB" id="A0A449A626"/>
<evidence type="ECO:0000256" key="4">
    <source>
        <dbReference type="ARBA" id="ARBA00022490"/>
    </source>
</evidence>
<keyword evidence="4 11" id="KW-0963">Cytoplasm</keyword>
<dbReference type="OrthoDB" id="9805987at2"/>
<evidence type="ECO:0000256" key="7">
    <source>
        <dbReference type="ARBA" id="ARBA00022840"/>
    </source>
</evidence>
<keyword evidence="8 11" id="KW-0648">Protein biosynthesis</keyword>
<dbReference type="CDD" id="cd00671">
    <property type="entry name" value="ArgRS_core"/>
    <property type="match status" value="1"/>
</dbReference>
<dbReference type="KEGG" id="mnu:NCTC10166_00667"/>
<comment type="similarity">
    <text evidence="2 11 12">Belongs to the class-I aminoacyl-tRNA synthetase family.</text>
</comment>